<accession>A0A3B0XAD1</accession>
<gene>
    <name evidence="1" type="ORF">MNBD_GAMMA09-3657</name>
</gene>
<dbReference type="EMBL" id="UOFI01000064">
    <property type="protein sequence ID" value="VAW65198.1"/>
    <property type="molecule type" value="Genomic_DNA"/>
</dbReference>
<protein>
    <submittedName>
        <fullName evidence="1">Uncharacterized protein</fullName>
    </submittedName>
</protein>
<sequence length="239" mass="28026">MIYPKNITGPQFNKSDLVEFSFDGAQLTLPIPVIPLNDGRIDELSTTKDFKNIDTRNWETDGFDNPYHSLVVQKWTFEDSATWDNIATCMIEISLMEVTDEHKKSYMTLDGIAFKKYIIDCFSIIYSDEEDENMDDPNWPKMHNEFNYQCINKPHLNWLQVQRCAVEGRKPSPMAFIPIDHRFLLSITFSMASLHYQDRTNPYSNELIRKLEFDLFDEYMQSIDLSYTDKTLKIIQSLA</sequence>
<reference evidence="1" key="1">
    <citation type="submission" date="2018-06" db="EMBL/GenBank/DDBJ databases">
        <authorList>
            <person name="Zhirakovskaya E."/>
        </authorList>
    </citation>
    <scope>NUCLEOTIDE SEQUENCE</scope>
</reference>
<proteinExistence type="predicted"/>
<name>A0A3B0XAD1_9ZZZZ</name>
<dbReference type="AlphaFoldDB" id="A0A3B0XAD1"/>
<evidence type="ECO:0000313" key="1">
    <source>
        <dbReference type="EMBL" id="VAW65198.1"/>
    </source>
</evidence>
<organism evidence="1">
    <name type="scientific">hydrothermal vent metagenome</name>
    <dbReference type="NCBI Taxonomy" id="652676"/>
    <lineage>
        <taxon>unclassified sequences</taxon>
        <taxon>metagenomes</taxon>
        <taxon>ecological metagenomes</taxon>
    </lineage>
</organism>